<comment type="caution">
    <text evidence="1">The sequence shown here is derived from an EMBL/GenBank/DDBJ whole genome shotgun (WGS) entry which is preliminary data.</text>
</comment>
<organism evidence="1 2">
    <name type="scientific">Stackebrandtia endophytica</name>
    <dbReference type="NCBI Taxonomy" id="1496996"/>
    <lineage>
        <taxon>Bacteria</taxon>
        <taxon>Bacillati</taxon>
        <taxon>Actinomycetota</taxon>
        <taxon>Actinomycetes</taxon>
        <taxon>Glycomycetales</taxon>
        <taxon>Glycomycetaceae</taxon>
        <taxon>Stackebrandtia</taxon>
    </lineage>
</organism>
<gene>
    <name evidence="1" type="ORF">FB566_2953</name>
</gene>
<accession>A0A543AXT9</accession>
<keyword evidence="2" id="KW-1185">Reference proteome</keyword>
<sequence length="197" mass="22167">MNEKAIGSGEVSDPLVIADVSGWRRWLDENEDTSDGVWLLMGKKGKASPTSITRQPVLEEALCSGWIDGQARSRDDVTYLQRYTPRRRRSLWSKRNIGLVARLIEEGRMRPRGYAEIDAAKADGRWERAYDGPATAQVPPELAAALDRSPVASRAFAELKGQDRYSILHQVMTAATEATRDRRIDRIVERLEQGRTS</sequence>
<protein>
    <submittedName>
        <fullName evidence="1">Uncharacterized protein YdeI (YjbR/CyaY-like superfamily)</fullName>
    </submittedName>
</protein>
<reference evidence="1 2" key="1">
    <citation type="submission" date="2019-06" db="EMBL/GenBank/DDBJ databases">
        <title>Sequencing the genomes of 1000 actinobacteria strains.</title>
        <authorList>
            <person name="Klenk H.-P."/>
        </authorList>
    </citation>
    <scope>NUCLEOTIDE SEQUENCE [LARGE SCALE GENOMIC DNA]</scope>
    <source>
        <strain evidence="1 2">DSM 45928</strain>
    </source>
</reference>
<dbReference type="RefSeq" id="WP_211347698.1">
    <property type="nucleotide sequence ID" value="NZ_JBHTGS010000001.1"/>
</dbReference>
<dbReference type="AlphaFoldDB" id="A0A543AXT9"/>
<dbReference type="InParanoid" id="A0A543AXT9"/>
<dbReference type="EMBL" id="VFOW01000001">
    <property type="protein sequence ID" value="TQL77394.1"/>
    <property type="molecule type" value="Genomic_DNA"/>
</dbReference>
<evidence type="ECO:0000313" key="2">
    <source>
        <dbReference type="Proteomes" id="UP000317043"/>
    </source>
</evidence>
<name>A0A543AXT9_9ACTN</name>
<evidence type="ECO:0000313" key="1">
    <source>
        <dbReference type="EMBL" id="TQL77394.1"/>
    </source>
</evidence>
<dbReference type="Proteomes" id="UP000317043">
    <property type="component" value="Unassembled WGS sequence"/>
</dbReference>
<proteinExistence type="predicted"/>
<dbReference type="Pfam" id="PF13376">
    <property type="entry name" value="OmdA"/>
    <property type="match status" value="1"/>
</dbReference>